<organism evidence="7 8">
    <name type="scientific">Methanocella paludicola (strain DSM 17711 / JCM 13418 / NBRC 101707 / SANAE)</name>
    <dbReference type="NCBI Taxonomy" id="304371"/>
    <lineage>
        <taxon>Archaea</taxon>
        <taxon>Methanobacteriati</taxon>
        <taxon>Methanobacteriota</taxon>
        <taxon>Stenosarchaea group</taxon>
        <taxon>Methanomicrobia</taxon>
        <taxon>Methanocellales</taxon>
        <taxon>Methanocellaceae</taxon>
        <taxon>Methanocella</taxon>
    </lineage>
</organism>
<dbReference type="GO" id="GO:0016020">
    <property type="term" value="C:membrane"/>
    <property type="evidence" value="ECO:0007669"/>
    <property type="project" value="InterPro"/>
</dbReference>
<dbReference type="OrthoDB" id="4822at2157"/>
<comment type="subcellular location">
    <subcellularLocation>
        <location evidence="1">Endomembrane system</location>
    </subcellularLocation>
</comment>
<keyword evidence="2" id="KW-0378">Hydrolase</keyword>
<dbReference type="KEGG" id="mpd:MCP_0882"/>
<protein>
    <recommendedName>
        <fullName evidence="6">Peptidase S24/S26A/S26B/S26C domain-containing protein</fullName>
    </recommendedName>
</protein>
<dbReference type="InterPro" id="IPR015927">
    <property type="entry name" value="Peptidase_S24_S26A/B/C"/>
</dbReference>
<dbReference type="eggNOG" id="arCOG01740">
    <property type="taxonomic scope" value="Archaea"/>
</dbReference>
<dbReference type="PANTHER" id="PTHR10806:SF6">
    <property type="entry name" value="SIGNAL PEPTIDASE COMPLEX CATALYTIC SUBUNIT SEC11"/>
    <property type="match status" value="1"/>
</dbReference>
<dbReference type="EMBL" id="AP011532">
    <property type="protein sequence ID" value="BAI60954.1"/>
    <property type="molecule type" value="Genomic_DNA"/>
</dbReference>
<evidence type="ECO:0000256" key="3">
    <source>
        <dbReference type="ARBA" id="ARBA00022692"/>
    </source>
</evidence>
<dbReference type="InParanoid" id="D1YWY2"/>
<evidence type="ECO:0000259" key="6">
    <source>
        <dbReference type="Pfam" id="PF00717"/>
    </source>
</evidence>
<reference evidence="7 8" key="1">
    <citation type="journal article" date="2007" name="Appl. Environ. Microbiol.">
        <title>Isolation of key methanogens for global methane emission from rice paddy fields: a novel isolate affiliated with the clone cluster rice cluster I.</title>
        <authorList>
            <person name="Sakai S."/>
            <person name="Imachi H."/>
            <person name="Sekiguchi Y."/>
            <person name="Ohashi A."/>
            <person name="Harada H."/>
            <person name="Kamagata Y."/>
        </authorList>
    </citation>
    <scope>NUCLEOTIDE SEQUENCE [LARGE SCALE GENOMIC DNA]</scope>
    <source>
        <strain evidence="8">DSM 17711 / JCM 13418 / NBRC 101707 / SANAE</strain>
    </source>
</reference>
<dbReference type="PANTHER" id="PTHR10806">
    <property type="entry name" value="SIGNAL PEPTIDASE COMPLEX CATALYTIC SUBUNIT SEC11"/>
    <property type="match status" value="1"/>
</dbReference>
<dbReference type="InterPro" id="IPR019533">
    <property type="entry name" value="Peptidase_S26"/>
</dbReference>
<dbReference type="GO" id="GO:0012505">
    <property type="term" value="C:endomembrane system"/>
    <property type="evidence" value="ECO:0007669"/>
    <property type="project" value="UniProtKB-SubCell"/>
</dbReference>
<evidence type="ECO:0000256" key="4">
    <source>
        <dbReference type="ARBA" id="ARBA00022989"/>
    </source>
</evidence>
<reference evidence="8" key="3">
    <citation type="journal article" date="2011" name="PLoS ONE">
        <title>Genome sequence of a mesophilic hydrogenotrophic methanogen Methanocella paludicola, the first cultivated representative of the order Methanocellales.</title>
        <authorList>
            <person name="Sakai S."/>
            <person name="Takaki Y."/>
            <person name="Shimamura S."/>
            <person name="Sekine M."/>
            <person name="Tajima T."/>
            <person name="Kosugi H."/>
            <person name="Ichikawa N."/>
            <person name="Tasumi E."/>
            <person name="Hiraki A.T."/>
            <person name="Shimizu A."/>
            <person name="Kato Y."/>
            <person name="Nishiko R."/>
            <person name="Mori K."/>
            <person name="Fujita N."/>
            <person name="Imachi H."/>
            <person name="Takai K."/>
        </authorList>
    </citation>
    <scope>NUCLEOTIDE SEQUENCE [LARGE SCALE GENOMIC DNA]</scope>
    <source>
        <strain evidence="8">DSM 17711 / JCM 13418 / NBRC 101707 / SANAE</strain>
    </source>
</reference>
<accession>D1YWY2</accession>
<evidence type="ECO:0000313" key="8">
    <source>
        <dbReference type="Proteomes" id="UP000001882"/>
    </source>
</evidence>
<dbReference type="NCBIfam" id="TIGR02228">
    <property type="entry name" value="sigpep_I_arch"/>
    <property type="match status" value="1"/>
</dbReference>
<dbReference type="STRING" id="304371.MCP_0882"/>
<evidence type="ECO:0000256" key="2">
    <source>
        <dbReference type="ARBA" id="ARBA00022670"/>
    </source>
</evidence>
<reference evidence="7 8" key="2">
    <citation type="journal article" date="2008" name="Int. J. Syst. Evol. Microbiol.">
        <title>Methanocella paludicola gen. nov., sp. nov., a methane-producing archaeon, the first isolate of the lineage 'Rice Cluster I', and proposal of the new archaeal order Methanocellales ord. nov.</title>
        <authorList>
            <person name="Sakai S."/>
            <person name="Imachi H."/>
            <person name="Hanada S."/>
            <person name="Ohashi A."/>
            <person name="Harada H."/>
            <person name="Kamagata Y."/>
        </authorList>
    </citation>
    <scope>NUCLEOTIDE SEQUENCE [LARGE SCALE GENOMIC DNA]</scope>
    <source>
        <strain evidence="8">DSM 17711 / JCM 13418 / NBRC 101707 / SANAE</strain>
    </source>
</reference>
<name>D1YWY2_METPS</name>
<gene>
    <name evidence="7" type="ordered locus">MCP_0882</name>
</gene>
<dbReference type="Pfam" id="PF00717">
    <property type="entry name" value="Peptidase_S24"/>
    <property type="match status" value="1"/>
</dbReference>
<dbReference type="RefSeq" id="WP_012899633.1">
    <property type="nucleotide sequence ID" value="NC_013665.1"/>
</dbReference>
<keyword evidence="2" id="KW-0645">Protease</keyword>
<feature type="domain" description="Peptidase S24/S26A/S26B/S26C" evidence="6">
    <location>
        <begin position="17"/>
        <end position="85"/>
    </location>
</feature>
<keyword evidence="4" id="KW-1133">Transmembrane helix</keyword>
<dbReference type="Proteomes" id="UP000001882">
    <property type="component" value="Chromosome"/>
</dbReference>
<keyword evidence="8" id="KW-1185">Reference proteome</keyword>
<dbReference type="GO" id="GO:0006465">
    <property type="term" value="P:signal peptide processing"/>
    <property type="evidence" value="ECO:0007669"/>
    <property type="project" value="InterPro"/>
</dbReference>
<proteinExistence type="predicted"/>
<keyword evidence="5" id="KW-0472">Membrane</keyword>
<sequence>MNASVKSLDDFKQIVYTGNSMYPLFRDLDVLYIAPCNNIQSGDVIVFKWKDEYDSQIIAHRVISIHQNGVTTKGDNNILPDRGFRTPEYIMGMVYYVKHGKRISRVYNGGCGIIFSKIYGYILSVNALLLKVLNWPYRILSRFGICRAILPRFIKYRVITIKRPDGDELLLVVGQHMLGKYVPATGKWNIRPPFRLFIDDKSLPKPSEKIV</sequence>
<dbReference type="GeneID" id="8680913"/>
<dbReference type="CDD" id="cd06530">
    <property type="entry name" value="S26_SPase_I"/>
    <property type="match status" value="1"/>
</dbReference>
<evidence type="ECO:0000256" key="1">
    <source>
        <dbReference type="ARBA" id="ARBA00004308"/>
    </source>
</evidence>
<dbReference type="GO" id="GO:0004252">
    <property type="term" value="F:serine-type endopeptidase activity"/>
    <property type="evidence" value="ECO:0007669"/>
    <property type="project" value="InterPro"/>
</dbReference>
<evidence type="ECO:0000256" key="5">
    <source>
        <dbReference type="ARBA" id="ARBA00023136"/>
    </source>
</evidence>
<dbReference type="AlphaFoldDB" id="D1YWY2"/>
<dbReference type="Gene3D" id="2.10.109.10">
    <property type="entry name" value="Umud Fragment, subunit A"/>
    <property type="match status" value="1"/>
</dbReference>
<keyword evidence="3" id="KW-0812">Transmembrane</keyword>
<dbReference type="InterPro" id="IPR001733">
    <property type="entry name" value="Peptidase_S26B"/>
</dbReference>
<dbReference type="SUPFAM" id="SSF51306">
    <property type="entry name" value="LexA/Signal peptidase"/>
    <property type="match status" value="1"/>
</dbReference>
<evidence type="ECO:0000313" key="7">
    <source>
        <dbReference type="EMBL" id="BAI60954.1"/>
    </source>
</evidence>
<dbReference type="InterPro" id="IPR036286">
    <property type="entry name" value="LexA/Signal_pep-like_sf"/>
</dbReference>